<keyword evidence="3" id="KW-1185">Reference proteome</keyword>
<feature type="compositionally biased region" description="Basic and acidic residues" evidence="1">
    <location>
        <begin position="409"/>
        <end position="420"/>
    </location>
</feature>
<sequence length="454" mass="51447">MNLDELTQTMNGKGKAQLCWDCFKIGIDPLLFFHPNYPPDQLDQSIHNLLSTTCMTQSDILQYIPVKRQSQILGRKSLQHLADSYSNPLGIESSIAQLVQITQSKDGTTKLLLKLLGGEHYIESSLYPMRNGGNLLFVKEIMRKIELILCVLLGYLYGTTAFCPSTSLSQTYSQAKSSLEVDPYMTSHSKYNPSLFMSKDDANVPKRISRRKRLKKKAKTFAFSLALYSTILVRTPKAAYADHPLQNVPSGKISLRPGITVEQIEMEAERRGEQTIDEQIESQYEKHSSATTDKKATAKKADKKKSKFDFDDEYDFDEEEDDAGEISFSTGSSASAKTLDVENSGSARSVTRFSGSGPAMSEQKKSSEINKTVVKIMSPIFAFCFARETIRWNREQKNVDKGIEIMEQQRQEYLKSKQEGDNDEDDDDDDEDDDDDDEDDEDDDDDDDDEYRRK</sequence>
<evidence type="ECO:0000256" key="1">
    <source>
        <dbReference type="SAM" id="MobiDB-lite"/>
    </source>
</evidence>
<feature type="compositionally biased region" description="Polar residues" evidence="1">
    <location>
        <begin position="327"/>
        <end position="354"/>
    </location>
</feature>
<reference evidence="2 3" key="1">
    <citation type="journal article" date="2021" name="Sci. Rep.">
        <title>The genome of the diatom Chaetoceros tenuissimus carries an ancient integrated fragment of an extant virus.</title>
        <authorList>
            <person name="Hongo Y."/>
            <person name="Kimura K."/>
            <person name="Takaki Y."/>
            <person name="Yoshida Y."/>
            <person name="Baba S."/>
            <person name="Kobayashi G."/>
            <person name="Nagasaki K."/>
            <person name="Hano T."/>
            <person name="Tomaru Y."/>
        </authorList>
    </citation>
    <scope>NUCLEOTIDE SEQUENCE [LARGE SCALE GENOMIC DNA]</scope>
    <source>
        <strain evidence="2 3">NIES-3715</strain>
    </source>
</reference>
<evidence type="ECO:0000313" key="2">
    <source>
        <dbReference type="EMBL" id="GFH59516.1"/>
    </source>
</evidence>
<comment type="caution">
    <text evidence="2">The sequence shown here is derived from an EMBL/GenBank/DDBJ whole genome shotgun (WGS) entry which is preliminary data.</text>
</comment>
<gene>
    <name evidence="2" type="ORF">CTEN210_15992</name>
</gene>
<dbReference type="AlphaFoldDB" id="A0AAD3D7Y8"/>
<feature type="region of interest" description="Disordered" evidence="1">
    <location>
        <begin position="319"/>
        <end position="368"/>
    </location>
</feature>
<feature type="compositionally biased region" description="Acidic residues" evidence="1">
    <location>
        <begin position="421"/>
        <end position="454"/>
    </location>
</feature>
<name>A0AAD3D7Y8_9STRA</name>
<feature type="region of interest" description="Disordered" evidence="1">
    <location>
        <begin position="281"/>
        <end position="302"/>
    </location>
</feature>
<organism evidence="2 3">
    <name type="scientific">Chaetoceros tenuissimus</name>
    <dbReference type="NCBI Taxonomy" id="426638"/>
    <lineage>
        <taxon>Eukaryota</taxon>
        <taxon>Sar</taxon>
        <taxon>Stramenopiles</taxon>
        <taxon>Ochrophyta</taxon>
        <taxon>Bacillariophyta</taxon>
        <taxon>Coscinodiscophyceae</taxon>
        <taxon>Chaetocerotophycidae</taxon>
        <taxon>Chaetocerotales</taxon>
        <taxon>Chaetocerotaceae</taxon>
        <taxon>Chaetoceros</taxon>
    </lineage>
</organism>
<dbReference type="EMBL" id="BLLK01000068">
    <property type="protein sequence ID" value="GFH59516.1"/>
    <property type="molecule type" value="Genomic_DNA"/>
</dbReference>
<evidence type="ECO:0000313" key="3">
    <source>
        <dbReference type="Proteomes" id="UP001054902"/>
    </source>
</evidence>
<feature type="compositionally biased region" description="Basic and acidic residues" evidence="1">
    <location>
        <begin position="283"/>
        <end position="300"/>
    </location>
</feature>
<proteinExistence type="predicted"/>
<feature type="region of interest" description="Disordered" evidence="1">
    <location>
        <begin position="409"/>
        <end position="454"/>
    </location>
</feature>
<protein>
    <submittedName>
        <fullName evidence="2">Uncharacterized protein</fullName>
    </submittedName>
</protein>
<dbReference type="Proteomes" id="UP001054902">
    <property type="component" value="Unassembled WGS sequence"/>
</dbReference>
<accession>A0AAD3D7Y8</accession>